<evidence type="ECO:0000256" key="1">
    <source>
        <dbReference type="ARBA" id="ARBA00022679"/>
    </source>
</evidence>
<dbReference type="Gene3D" id="3.40.630.30">
    <property type="match status" value="1"/>
</dbReference>
<dbReference type="InterPro" id="IPR045039">
    <property type="entry name" value="NSI-like"/>
</dbReference>
<dbReference type="PANTHER" id="PTHR43626">
    <property type="entry name" value="ACYL-COA N-ACYLTRANSFERASE"/>
    <property type="match status" value="1"/>
</dbReference>
<dbReference type="InterPro" id="IPR016181">
    <property type="entry name" value="Acyl_CoA_acyltransferase"/>
</dbReference>
<dbReference type="GO" id="GO:0008080">
    <property type="term" value="F:N-acetyltransferase activity"/>
    <property type="evidence" value="ECO:0007669"/>
    <property type="project" value="InterPro"/>
</dbReference>
<dbReference type="SUPFAM" id="SSF55729">
    <property type="entry name" value="Acyl-CoA N-acyltransferases (Nat)"/>
    <property type="match status" value="1"/>
</dbReference>
<dbReference type="GO" id="GO:0005737">
    <property type="term" value="C:cytoplasm"/>
    <property type="evidence" value="ECO:0007669"/>
    <property type="project" value="TreeGrafter"/>
</dbReference>
<evidence type="ECO:0000313" key="4">
    <source>
        <dbReference type="EMBL" id="VYS80917.1"/>
    </source>
</evidence>
<accession>A0A6N2RIV2</accession>
<dbReference type="PANTHER" id="PTHR43626:SF4">
    <property type="entry name" value="GCN5-RELATED N-ACETYLTRANSFERASE 2, CHLOROPLASTIC"/>
    <property type="match status" value="1"/>
</dbReference>
<keyword evidence="2" id="KW-0012">Acyltransferase</keyword>
<dbReference type="EMBL" id="CACRTG010000001">
    <property type="protein sequence ID" value="VYS80917.1"/>
    <property type="molecule type" value="Genomic_DNA"/>
</dbReference>
<dbReference type="PROSITE" id="PS51186">
    <property type="entry name" value="GNAT"/>
    <property type="match status" value="1"/>
</dbReference>
<evidence type="ECO:0000259" key="3">
    <source>
        <dbReference type="PROSITE" id="PS51186"/>
    </source>
</evidence>
<dbReference type="InterPro" id="IPR000182">
    <property type="entry name" value="GNAT_dom"/>
</dbReference>
<evidence type="ECO:0000256" key="2">
    <source>
        <dbReference type="ARBA" id="ARBA00023315"/>
    </source>
</evidence>
<dbReference type="CDD" id="cd04301">
    <property type="entry name" value="NAT_SF"/>
    <property type="match status" value="1"/>
</dbReference>
<reference evidence="4" key="1">
    <citation type="submission" date="2019-11" db="EMBL/GenBank/DDBJ databases">
        <authorList>
            <person name="Feng L."/>
        </authorList>
    </citation>
    <scope>NUCLEOTIDE SEQUENCE</scope>
    <source>
        <strain evidence="4">CnexileLFYP112</strain>
    </source>
</reference>
<gene>
    <name evidence="4" type="ORF">CNLFYP112_00190</name>
</gene>
<name>A0A6N2RIV2_9FIRM</name>
<protein>
    <submittedName>
        <fullName evidence="4">Acetyltransferase (GNAT) family protein</fullName>
    </submittedName>
</protein>
<dbReference type="Pfam" id="PF00583">
    <property type="entry name" value="Acetyltransf_1"/>
    <property type="match status" value="1"/>
</dbReference>
<organism evidence="4">
    <name type="scientific">[Clostridium] nexile</name>
    <dbReference type="NCBI Taxonomy" id="29361"/>
    <lineage>
        <taxon>Bacteria</taxon>
        <taxon>Bacillati</taxon>
        <taxon>Bacillota</taxon>
        <taxon>Clostridia</taxon>
        <taxon>Lachnospirales</taxon>
        <taxon>Lachnospiraceae</taxon>
        <taxon>Tyzzerella</taxon>
    </lineage>
</organism>
<sequence length="297" mass="33983">MGIEYREERSGSKIQIFSYCDEKKTGAICALSDGYDWALICDVWADKAETEKKLIREMILKLQGQEIFVTATPDKLDLYEEIGFRRSKNSFTYVGKVLSDAQEKELTESGLYLPIGYRYETEFEPLTGMFPVGKKSDKQKFKVFYSDKSDRADYHQVNALLEKAFGGKRNEYVTKDTFSKSQYVQYAYDNETLIGCARAISDGAHALILNVAVDPDYQGLHLGWNIVDKLSRQMKDQNIFLNTHPGGVGFYNQKGFRRNKTALLIPAHEMPDEIKKGFCLPRGYRFSDESLKVQKTP</sequence>
<feature type="domain" description="N-acetyltransferase" evidence="3">
    <location>
        <begin position="143"/>
        <end position="275"/>
    </location>
</feature>
<proteinExistence type="predicted"/>
<keyword evidence="1 4" id="KW-0808">Transferase</keyword>
<dbReference type="AlphaFoldDB" id="A0A6N2RIV2"/>